<organism evidence="1 2">
    <name type="scientific">Clunio marinus</name>
    <dbReference type="NCBI Taxonomy" id="568069"/>
    <lineage>
        <taxon>Eukaryota</taxon>
        <taxon>Metazoa</taxon>
        <taxon>Ecdysozoa</taxon>
        <taxon>Arthropoda</taxon>
        <taxon>Hexapoda</taxon>
        <taxon>Insecta</taxon>
        <taxon>Pterygota</taxon>
        <taxon>Neoptera</taxon>
        <taxon>Endopterygota</taxon>
        <taxon>Diptera</taxon>
        <taxon>Nematocera</taxon>
        <taxon>Chironomoidea</taxon>
        <taxon>Chironomidae</taxon>
        <taxon>Clunio</taxon>
    </lineage>
</organism>
<keyword evidence="2" id="KW-1185">Reference proteome</keyword>
<evidence type="ECO:0000313" key="2">
    <source>
        <dbReference type="Proteomes" id="UP000183832"/>
    </source>
</evidence>
<proteinExistence type="predicted"/>
<sequence length="108" mass="12452">MLPSNLCQLNTFNYSGKEFCKLSPVVSLHAVHAIFDSDAVIFRTIRSTLKQLFSVRQLLSANLKRRQQKCSRFAPVMDWNQRKKWVIALNKSKAPPLRKTSLTIFKVT</sequence>
<dbReference type="Proteomes" id="UP000183832">
    <property type="component" value="Unassembled WGS sequence"/>
</dbReference>
<reference evidence="1 2" key="1">
    <citation type="submission" date="2015-04" db="EMBL/GenBank/DDBJ databases">
        <authorList>
            <person name="Syromyatnikov M.Y."/>
            <person name="Popov V.N."/>
        </authorList>
    </citation>
    <scope>NUCLEOTIDE SEQUENCE [LARGE SCALE GENOMIC DNA]</scope>
</reference>
<protein>
    <submittedName>
        <fullName evidence="1">CLUMA_CG002825, isoform A</fullName>
    </submittedName>
</protein>
<name>A0A1J1HLD5_9DIPT</name>
<accession>A0A1J1HLD5</accession>
<evidence type="ECO:0000313" key="1">
    <source>
        <dbReference type="EMBL" id="CRK88863.1"/>
    </source>
</evidence>
<dbReference type="EMBL" id="CVRI01000010">
    <property type="protein sequence ID" value="CRK88863.1"/>
    <property type="molecule type" value="Genomic_DNA"/>
</dbReference>
<gene>
    <name evidence="1" type="ORF">CLUMA_CG002825</name>
</gene>
<dbReference type="AlphaFoldDB" id="A0A1J1HLD5"/>